<feature type="compositionally biased region" description="Low complexity" evidence="1">
    <location>
        <begin position="102"/>
        <end position="124"/>
    </location>
</feature>
<keyword evidence="3" id="KW-1185">Reference proteome</keyword>
<feature type="compositionally biased region" description="Basic and acidic residues" evidence="1">
    <location>
        <begin position="139"/>
        <end position="148"/>
    </location>
</feature>
<proteinExistence type="predicted"/>
<dbReference type="Proteomes" id="UP000027120">
    <property type="component" value="Unassembled WGS sequence"/>
</dbReference>
<accession>A0A067GCX4</accession>
<dbReference type="AlphaFoldDB" id="A0A067GCX4"/>
<gene>
    <name evidence="2" type="ORF">CISIN_1g038620mg</name>
</gene>
<feature type="compositionally biased region" description="Polar residues" evidence="1">
    <location>
        <begin position="82"/>
        <end position="96"/>
    </location>
</feature>
<feature type="compositionally biased region" description="Basic and acidic residues" evidence="1">
    <location>
        <begin position="199"/>
        <end position="221"/>
    </location>
</feature>
<reference evidence="2 3" key="1">
    <citation type="submission" date="2014-04" db="EMBL/GenBank/DDBJ databases">
        <authorList>
            <consortium name="International Citrus Genome Consortium"/>
            <person name="Gmitter F."/>
            <person name="Chen C."/>
            <person name="Farmerie W."/>
            <person name="Harkins T."/>
            <person name="Desany B."/>
            <person name="Mohiuddin M."/>
            <person name="Kodira C."/>
            <person name="Borodovsky M."/>
            <person name="Lomsadze A."/>
            <person name="Burns P."/>
            <person name="Jenkins J."/>
            <person name="Prochnik S."/>
            <person name="Shu S."/>
            <person name="Chapman J."/>
            <person name="Pitluck S."/>
            <person name="Schmutz J."/>
            <person name="Rokhsar D."/>
        </authorList>
    </citation>
    <scope>NUCLEOTIDE SEQUENCE</scope>
</reference>
<feature type="region of interest" description="Disordered" evidence="1">
    <location>
        <begin position="55"/>
        <end position="255"/>
    </location>
</feature>
<feature type="compositionally biased region" description="Basic and acidic residues" evidence="1">
    <location>
        <begin position="159"/>
        <end position="177"/>
    </location>
</feature>
<feature type="non-terminal residue" evidence="2">
    <location>
        <position position="1"/>
    </location>
</feature>
<organism evidence="2 3">
    <name type="scientific">Citrus sinensis</name>
    <name type="common">Sweet orange</name>
    <name type="synonym">Citrus aurantium var. sinensis</name>
    <dbReference type="NCBI Taxonomy" id="2711"/>
    <lineage>
        <taxon>Eukaryota</taxon>
        <taxon>Viridiplantae</taxon>
        <taxon>Streptophyta</taxon>
        <taxon>Embryophyta</taxon>
        <taxon>Tracheophyta</taxon>
        <taxon>Spermatophyta</taxon>
        <taxon>Magnoliopsida</taxon>
        <taxon>eudicotyledons</taxon>
        <taxon>Gunneridae</taxon>
        <taxon>Pentapetalae</taxon>
        <taxon>rosids</taxon>
        <taxon>malvids</taxon>
        <taxon>Sapindales</taxon>
        <taxon>Rutaceae</taxon>
        <taxon>Aurantioideae</taxon>
        <taxon>Citrus</taxon>
    </lineage>
</organism>
<name>A0A067GCX4_CITSI</name>
<sequence length="361" mass="39858">KTKHLALSILHLFSRKISCHHGFSRENPNQKASVSASPGKFSCAIYILHAAKGMANDTRSGRKIKDDGNSISKGRHTGGNGVTSSSTESPDTSNLRRSSRETSSSMKNMISESSSSKKNTTSETPPLKTNVTPSPSSIRKSERIEKRTSTTAPVKRKSERLEKQSEPIPLRRSERGKGPSSSSSSGSKKSDKSLVSSELKQKKEKKEKNHNKELNKIEKSSQEYSSNCEDGSSEQVNDVRGTSSDAEQAQVECSTEENFLSPESLEYTTESRTLDDDIGLKRGQNVMHLKRKRNEVDMVSDSSAVVASKETCVSQADVNPLSPARSTGICGDKKQRYWIIQYLFGFRSLEFRSVNDLKVIK</sequence>
<feature type="compositionally biased region" description="Basic and acidic residues" evidence="1">
    <location>
        <begin position="59"/>
        <end position="68"/>
    </location>
</feature>
<protein>
    <submittedName>
        <fullName evidence="2">Uncharacterized protein</fullName>
    </submittedName>
</protein>
<feature type="compositionally biased region" description="Polar residues" evidence="1">
    <location>
        <begin position="127"/>
        <end position="138"/>
    </location>
</feature>
<feature type="compositionally biased region" description="Low complexity" evidence="1">
    <location>
        <begin position="178"/>
        <end position="198"/>
    </location>
</feature>
<dbReference type="STRING" id="2711.A0A067GCX4"/>
<evidence type="ECO:0000256" key="1">
    <source>
        <dbReference type="SAM" id="MobiDB-lite"/>
    </source>
</evidence>
<feature type="compositionally biased region" description="Polar residues" evidence="1">
    <location>
        <begin position="222"/>
        <end position="255"/>
    </location>
</feature>
<evidence type="ECO:0000313" key="2">
    <source>
        <dbReference type="EMBL" id="KDO73352.1"/>
    </source>
</evidence>
<dbReference type="EMBL" id="KK784886">
    <property type="protein sequence ID" value="KDO73352.1"/>
    <property type="molecule type" value="Genomic_DNA"/>
</dbReference>
<evidence type="ECO:0000313" key="3">
    <source>
        <dbReference type="Proteomes" id="UP000027120"/>
    </source>
</evidence>